<feature type="compositionally biased region" description="Basic and acidic residues" evidence="1">
    <location>
        <begin position="56"/>
        <end position="68"/>
    </location>
</feature>
<feature type="transmembrane region" description="Helical" evidence="2">
    <location>
        <begin position="145"/>
        <end position="168"/>
    </location>
</feature>
<gene>
    <name evidence="3" type="ORF">BDZ94DRAFT_360972</name>
</gene>
<evidence type="ECO:0000313" key="4">
    <source>
        <dbReference type="Proteomes" id="UP000807353"/>
    </source>
</evidence>
<dbReference type="Proteomes" id="UP000807353">
    <property type="component" value="Unassembled WGS sequence"/>
</dbReference>
<name>A0A9P5YHM6_9AGAR</name>
<feature type="compositionally biased region" description="Polar residues" evidence="1">
    <location>
        <begin position="87"/>
        <end position="96"/>
    </location>
</feature>
<dbReference type="SUPFAM" id="SSF117070">
    <property type="entry name" value="LEA14-like"/>
    <property type="match status" value="1"/>
</dbReference>
<dbReference type="OrthoDB" id="20273at2759"/>
<organism evidence="3 4">
    <name type="scientific">Collybia nuda</name>
    <dbReference type="NCBI Taxonomy" id="64659"/>
    <lineage>
        <taxon>Eukaryota</taxon>
        <taxon>Fungi</taxon>
        <taxon>Dikarya</taxon>
        <taxon>Basidiomycota</taxon>
        <taxon>Agaricomycotina</taxon>
        <taxon>Agaricomycetes</taxon>
        <taxon>Agaricomycetidae</taxon>
        <taxon>Agaricales</taxon>
        <taxon>Tricholomatineae</taxon>
        <taxon>Clitocybaceae</taxon>
        <taxon>Collybia</taxon>
    </lineage>
</organism>
<keyword evidence="4" id="KW-1185">Reference proteome</keyword>
<dbReference type="Gene3D" id="2.60.40.1820">
    <property type="match status" value="1"/>
</dbReference>
<dbReference type="AlphaFoldDB" id="A0A9P5YHM6"/>
<reference evidence="3" key="1">
    <citation type="submission" date="2020-11" db="EMBL/GenBank/DDBJ databases">
        <authorList>
            <consortium name="DOE Joint Genome Institute"/>
            <person name="Ahrendt S."/>
            <person name="Riley R."/>
            <person name="Andreopoulos W."/>
            <person name="Labutti K."/>
            <person name="Pangilinan J."/>
            <person name="Ruiz-Duenas F.J."/>
            <person name="Barrasa J.M."/>
            <person name="Sanchez-Garcia M."/>
            <person name="Camarero S."/>
            <person name="Miyauchi S."/>
            <person name="Serrano A."/>
            <person name="Linde D."/>
            <person name="Babiker R."/>
            <person name="Drula E."/>
            <person name="Ayuso-Fernandez I."/>
            <person name="Pacheco R."/>
            <person name="Padilla G."/>
            <person name="Ferreira P."/>
            <person name="Barriuso J."/>
            <person name="Kellner H."/>
            <person name="Castanera R."/>
            <person name="Alfaro M."/>
            <person name="Ramirez L."/>
            <person name="Pisabarro A.G."/>
            <person name="Kuo A."/>
            <person name="Tritt A."/>
            <person name="Lipzen A."/>
            <person name="He G."/>
            <person name="Yan M."/>
            <person name="Ng V."/>
            <person name="Cullen D."/>
            <person name="Martin F."/>
            <person name="Rosso M.-N."/>
            <person name="Henrissat B."/>
            <person name="Hibbett D."/>
            <person name="Martinez A.T."/>
            <person name="Grigoriev I.V."/>
        </authorList>
    </citation>
    <scope>NUCLEOTIDE SEQUENCE</scope>
    <source>
        <strain evidence="3">CBS 247.69</strain>
    </source>
</reference>
<accession>A0A9P5YHM6</accession>
<keyword evidence="2" id="KW-0812">Transmembrane</keyword>
<evidence type="ECO:0000256" key="2">
    <source>
        <dbReference type="SAM" id="Phobius"/>
    </source>
</evidence>
<comment type="caution">
    <text evidence="3">The sequence shown here is derived from an EMBL/GenBank/DDBJ whole genome shotgun (WGS) entry which is preliminary data.</text>
</comment>
<dbReference type="EMBL" id="MU150230">
    <property type="protein sequence ID" value="KAF9469167.1"/>
    <property type="molecule type" value="Genomic_DNA"/>
</dbReference>
<keyword evidence="2" id="KW-0472">Membrane</keyword>
<proteinExistence type="predicted"/>
<sequence length="339" mass="37205">MAYQDPYSQHPGRLQSHDHYNEATSDYNPYSTTRPAHETYDQGEIGPSYDGYGNAYRDEPQYDREYPPRRGQSQRTFTGGPLAAHSDTPQLGTSASKESEFDVGGTEGITTSHGKRTARALRNYRYDHQGNLWTKGGRGRCIGRFCCCTLMIGLLLFISIILALALWIRPPNITVGGVETVTKSGSPIQLLQDGITIDLGVNITVDNPNYFAVNFKQIKAEIIYPINNTNIGEGIAKDVVFKSNSQTNWTFPFAINYRTNLDPQSRTLVDLAQKCGINGSKSNISVNYKITQLGLRILFITVSPVVTNTFSFMCPIDASDIEPLLKSTGIGGGLLGGSG</sequence>
<evidence type="ECO:0008006" key="5">
    <source>
        <dbReference type="Google" id="ProtNLM"/>
    </source>
</evidence>
<evidence type="ECO:0000313" key="3">
    <source>
        <dbReference type="EMBL" id="KAF9469167.1"/>
    </source>
</evidence>
<feature type="region of interest" description="Disordered" evidence="1">
    <location>
        <begin position="1"/>
        <end position="114"/>
    </location>
</feature>
<protein>
    <recommendedName>
        <fullName evidence="5">Late embryogenesis abundant protein LEA-2 subgroup domain-containing protein</fullName>
    </recommendedName>
</protein>
<keyword evidence="2" id="KW-1133">Transmembrane helix</keyword>
<feature type="compositionally biased region" description="Polar residues" evidence="1">
    <location>
        <begin position="22"/>
        <end position="34"/>
    </location>
</feature>
<evidence type="ECO:0000256" key="1">
    <source>
        <dbReference type="SAM" id="MobiDB-lite"/>
    </source>
</evidence>